<dbReference type="GeneID" id="63917949"/>
<feature type="region of interest" description="Disordered" evidence="1">
    <location>
        <begin position="1"/>
        <end position="154"/>
    </location>
</feature>
<sequence length="154" mass="16425">MANLSYGRGGAGNMAPASPNLQPADLKTPTIKSQTYTTGRGGQGNMQPNVHPDITRQTQDVEAHPRAGREPEKNFQWGRGGAGNTASLSKDQIVDIKERNASRQRAEEAAARADAAAASGESMDQKPKKETRANAMGHMLQRVMSGNGKGQQQN</sequence>
<feature type="compositionally biased region" description="Low complexity" evidence="1">
    <location>
        <begin position="112"/>
        <end position="122"/>
    </location>
</feature>
<dbReference type="AlphaFoldDB" id="A0A074VSC3"/>
<dbReference type="EMBL" id="KL584831">
    <property type="protein sequence ID" value="KEQ63363.1"/>
    <property type="molecule type" value="Genomic_DNA"/>
</dbReference>
<dbReference type="Pfam" id="PF12223">
    <property type="entry name" value="DUF3602"/>
    <property type="match status" value="1"/>
</dbReference>
<accession>A0A074VSC3</accession>
<dbReference type="InterPro" id="IPR022024">
    <property type="entry name" value="DUF3602"/>
</dbReference>
<evidence type="ECO:0000313" key="3">
    <source>
        <dbReference type="Proteomes" id="UP000030672"/>
    </source>
</evidence>
<evidence type="ECO:0000256" key="1">
    <source>
        <dbReference type="SAM" id="MobiDB-lite"/>
    </source>
</evidence>
<dbReference type="RefSeq" id="XP_040880386.1">
    <property type="nucleotide sequence ID" value="XM_041024576.1"/>
</dbReference>
<feature type="compositionally biased region" description="Basic and acidic residues" evidence="1">
    <location>
        <begin position="59"/>
        <end position="73"/>
    </location>
</feature>
<name>A0A074VSC3_AURM1</name>
<dbReference type="PANTHER" id="PTHR34693">
    <property type="entry name" value="PROTEIN PAR32"/>
    <property type="match status" value="1"/>
</dbReference>
<dbReference type="Proteomes" id="UP000030672">
    <property type="component" value="Unassembled WGS sequence"/>
</dbReference>
<organism evidence="2 3">
    <name type="scientific">Aureobasidium melanogenum (strain CBS 110374)</name>
    <name type="common">Aureobasidium pullulans var. melanogenum</name>
    <dbReference type="NCBI Taxonomy" id="1043003"/>
    <lineage>
        <taxon>Eukaryota</taxon>
        <taxon>Fungi</taxon>
        <taxon>Dikarya</taxon>
        <taxon>Ascomycota</taxon>
        <taxon>Pezizomycotina</taxon>
        <taxon>Dothideomycetes</taxon>
        <taxon>Dothideomycetidae</taxon>
        <taxon>Dothideales</taxon>
        <taxon>Saccotheciaceae</taxon>
        <taxon>Aureobasidium</taxon>
    </lineage>
</organism>
<feature type="compositionally biased region" description="Basic and acidic residues" evidence="1">
    <location>
        <begin position="92"/>
        <end position="111"/>
    </location>
</feature>
<reference evidence="2 3" key="1">
    <citation type="journal article" date="2014" name="BMC Genomics">
        <title>Genome sequencing of four Aureobasidium pullulans varieties: biotechnological potential, stress tolerance, and description of new species.</title>
        <authorList>
            <person name="Gostin Ar C."/>
            <person name="Ohm R.A."/>
            <person name="Kogej T."/>
            <person name="Sonjak S."/>
            <person name="Turk M."/>
            <person name="Zajc J."/>
            <person name="Zalar P."/>
            <person name="Grube M."/>
            <person name="Sun H."/>
            <person name="Han J."/>
            <person name="Sharma A."/>
            <person name="Chiniquy J."/>
            <person name="Ngan C.Y."/>
            <person name="Lipzen A."/>
            <person name="Barry K."/>
            <person name="Grigoriev I.V."/>
            <person name="Gunde-Cimerman N."/>
        </authorList>
    </citation>
    <scope>NUCLEOTIDE SEQUENCE [LARGE SCALE GENOMIC DNA]</scope>
    <source>
        <strain evidence="2 3">CBS 110374</strain>
    </source>
</reference>
<proteinExistence type="predicted"/>
<dbReference type="InterPro" id="IPR053203">
    <property type="entry name" value="Cisplatin_resist-associated"/>
</dbReference>
<keyword evidence="3" id="KW-1185">Reference proteome</keyword>
<evidence type="ECO:0000313" key="2">
    <source>
        <dbReference type="EMBL" id="KEQ63363.1"/>
    </source>
</evidence>
<feature type="compositionally biased region" description="Basic and acidic residues" evidence="1">
    <location>
        <begin position="123"/>
        <end position="132"/>
    </location>
</feature>
<dbReference type="PANTHER" id="PTHR34693:SF1">
    <property type="entry name" value="PROTEIN PAR32"/>
    <property type="match status" value="1"/>
</dbReference>
<protein>
    <submittedName>
        <fullName evidence="2">Uncharacterized protein</fullName>
    </submittedName>
</protein>
<dbReference type="HOGENOM" id="CLU_082191_2_0_1"/>
<gene>
    <name evidence="2" type="ORF">M437DRAFT_65348</name>
</gene>